<feature type="compositionally biased region" description="Low complexity" evidence="2">
    <location>
        <begin position="435"/>
        <end position="457"/>
    </location>
</feature>
<evidence type="ECO:0000313" key="5">
    <source>
        <dbReference type="Proteomes" id="UP001054857"/>
    </source>
</evidence>
<feature type="domain" description="FPL" evidence="3">
    <location>
        <begin position="1"/>
        <end position="134"/>
    </location>
</feature>
<feature type="region of interest" description="Disordered" evidence="2">
    <location>
        <begin position="508"/>
        <end position="591"/>
    </location>
</feature>
<dbReference type="Pfam" id="PF09758">
    <property type="entry name" value="FPL"/>
    <property type="match status" value="1"/>
</dbReference>
<sequence>FEFFLENNIMLYLHRVLQQPANRTGDVAKQVLQTLSIIIQNIRSETGTYFLFSNNHINNIVEIRFDFEDEEVLGYYISFLKTISLKLNAGTVQFFFDGRDSEYTFPLYSEAVKFAHHKEGMVRAGVRTLTLNVYSVPDPYIQEYVCRPPATSYVAEMVGYIADQVKILDKRMATAEGFSAQVLSSLDSQLAEVEDMVSYVADILTTAPPRLAHLVAQQLWVGLVGPCLLRPLLGGKGAKPETSGSRGSGGGSGLPNSPRGQMPPVRAACSLYCLERLFMLITYPPLLHNLALALLDPRVGHPSCRSAVEALLRSQEHHSVSAALRCLVALVHNRHMAPEVMALLGLVPRQRAADLHRACSARDCAACRLREQLPPLPQGCMVPGMPPDPLAEQPLPVATSAAAGGGGGSEMVFAYHVIWTRMEDPARRPLAPQERVGSSGIDSDGVSRSSGDAPGEAGLLGGGEERQERGTGGMDASTAEAQAGPASSDSLPAVIPFTSATQLEYSVAAPGRGSGGEDAGTSGADLLSAGESGGVLQPQPSEPQSQGPQEADLLGLGDLATAPSGGADTIPANAATNTDAPMQSDASRSAVAPVDVTVDLLDMRLEAVPGEPETQPSIPAGDLSAAANAEAASPPGAVTGPPADAIVTDDGADAQSASVPVDELSAAFADSLTVAESATTEAPSSSVSPAVAEMAAAPIPATASKEAEGGPLSSLLDMLPQAAAAAAAVAATALASTSAALGDPLGASNPVAAQPTGPSSSDLASISAPDSSTATATTQLSEGVTAPSQPASGAAAAPHAPPDAPAADPPPAPVPEPVVGPPCTLHVRPAALASSSDLLDALFSLLSTSLLPVSGLWNVGLLLAQLYPRAEERRQLEDLLRRQQEQQQQDGLQTTSSGSPADQTADLLGVGEQAEGVLAAAAAPDSTPDHAAPPAPPAPSLPEPPAAPHPLDPSSTAGWACQLSAAQREALRVAAVSAASAVLDEVGGMWCDALMAMMALEWPAAHDAVTRPSLRASAEQLMAGPHLYPRQHARALSGTSRNDQGLSGSAVAALHSYHAVSRLVALLHLHQLLQRGATGRKPPPTCPVPQSGDVEGREWDVQEGQEVELEASSAIPCIVSFAPGQERRVYFAAAGPALRRVTEYLHDPQMLLADPAAQAIVLHSSPAVVLADPAPTRLNAGVVLSVSPLLGSEPGVDKNVAKWLHVHVRPSVRGLLRLLRSAAAGRKGGLLAALRHLADGHWVLAFPDAERAASAKQLVEQSAHRLRALYCELLSPVLGEVME</sequence>
<feature type="compositionally biased region" description="Low complexity" evidence="2">
    <location>
        <begin position="537"/>
        <end position="560"/>
    </location>
</feature>
<feature type="compositionally biased region" description="Low complexity" evidence="2">
    <location>
        <begin position="920"/>
        <end position="930"/>
    </location>
</feature>
<dbReference type="GO" id="GO:0007034">
    <property type="term" value="P:vacuolar transport"/>
    <property type="evidence" value="ECO:0007669"/>
    <property type="project" value="TreeGrafter"/>
</dbReference>
<feature type="region of interest" description="Disordered" evidence="2">
    <location>
        <begin position="920"/>
        <end position="955"/>
    </location>
</feature>
<organism evidence="4 5">
    <name type="scientific">Astrephomene gubernaculifera</name>
    <dbReference type="NCBI Taxonomy" id="47775"/>
    <lineage>
        <taxon>Eukaryota</taxon>
        <taxon>Viridiplantae</taxon>
        <taxon>Chlorophyta</taxon>
        <taxon>core chlorophytes</taxon>
        <taxon>Chlorophyceae</taxon>
        <taxon>CS clade</taxon>
        <taxon>Chlamydomonadales</taxon>
        <taxon>Astrephomenaceae</taxon>
        <taxon>Astrephomene</taxon>
    </lineage>
</organism>
<dbReference type="EMBL" id="BMAR01000006">
    <property type="protein sequence ID" value="GFR43644.1"/>
    <property type="molecule type" value="Genomic_DNA"/>
</dbReference>
<feature type="region of interest" description="Disordered" evidence="2">
    <location>
        <begin position="880"/>
        <end position="904"/>
    </location>
</feature>
<dbReference type="GO" id="GO:1901096">
    <property type="term" value="P:regulation of autophagosome maturation"/>
    <property type="evidence" value="ECO:0007669"/>
    <property type="project" value="TreeGrafter"/>
</dbReference>
<reference evidence="4 5" key="1">
    <citation type="journal article" date="2021" name="Sci. Rep.">
        <title>Genome sequencing of the multicellular alga Astrephomene provides insights into convergent evolution of germ-soma differentiation.</title>
        <authorList>
            <person name="Yamashita S."/>
            <person name="Yamamoto K."/>
            <person name="Matsuzaki R."/>
            <person name="Suzuki S."/>
            <person name="Yamaguchi H."/>
            <person name="Hirooka S."/>
            <person name="Minakuchi Y."/>
            <person name="Miyagishima S."/>
            <person name="Kawachi M."/>
            <person name="Toyoda A."/>
            <person name="Nozaki H."/>
        </authorList>
    </citation>
    <scope>NUCLEOTIDE SEQUENCE [LARGE SCALE GENOMIC DNA]</scope>
    <source>
        <strain evidence="4 5">NIES-4017</strain>
    </source>
</reference>
<dbReference type="PANTHER" id="PTHR21481">
    <property type="entry name" value="PROTEIN CLEC16A"/>
    <property type="match status" value="1"/>
</dbReference>
<feature type="compositionally biased region" description="Low complexity" evidence="2">
    <location>
        <begin position="620"/>
        <end position="637"/>
    </location>
</feature>
<dbReference type="GO" id="GO:0005794">
    <property type="term" value="C:Golgi apparatus"/>
    <property type="evidence" value="ECO:0007669"/>
    <property type="project" value="TreeGrafter"/>
</dbReference>
<comment type="caution">
    <text evidence="4">The sequence shown here is derived from an EMBL/GenBank/DDBJ whole genome shotgun (WGS) entry which is preliminary data.</text>
</comment>
<accession>A0AAD3DM12</accession>
<name>A0AAD3DM12_9CHLO</name>
<feature type="compositionally biased region" description="Pro residues" evidence="2">
    <location>
        <begin position="931"/>
        <end position="951"/>
    </location>
</feature>
<dbReference type="Proteomes" id="UP001054857">
    <property type="component" value="Unassembled WGS sequence"/>
</dbReference>
<feature type="compositionally biased region" description="Polar residues" evidence="2">
    <location>
        <begin position="574"/>
        <end position="587"/>
    </location>
</feature>
<dbReference type="GO" id="GO:0005770">
    <property type="term" value="C:late endosome"/>
    <property type="evidence" value="ECO:0007669"/>
    <property type="project" value="TreeGrafter"/>
</dbReference>
<keyword evidence="1" id="KW-0072">Autophagy</keyword>
<dbReference type="InterPro" id="IPR019155">
    <property type="entry name" value="CLEC16A/TT9_N"/>
</dbReference>
<feature type="region of interest" description="Disordered" evidence="2">
    <location>
        <begin position="609"/>
        <end position="640"/>
    </location>
</feature>
<evidence type="ECO:0000259" key="3">
    <source>
        <dbReference type="Pfam" id="PF09758"/>
    </source>
</evidence>
<protein>
    <recommendedName>
        <fullName evidence="3">FPL domain-containing protein</fullName>
    </recommendedName>
</protein>
<proteinExistence type="predicted"/>
<dbReference type="GO" id="GO:0006914">
    <property type="term" value="P:autophagy"/>
    <property type="evidence" value="ECO:0007669"/>
    <property type="project" value="UniProtKB-KW"/>
</dbReference>
<evidence type="ECO:0000256" key="2">
    <source>
        <dbReference type="SAM" id="MobiDB-lite"/>
    </source>
</evidence>
<dbReference type="PANTHER" id="PTHR21481:SF0">
    <property type="entry name" value="PROTEIN CLEC16A"/>
    <property type="match status" value="1"/>
</dbReference>
<feature type="region of interest" description="Disordered" evidence="2">
    <location>
        <begin position="426"/>
        <end position="492"/>
    </location>
</feature>
<evidence type="ECO:0000256" key="1">
    <source>
        <dbReference type="ARBA" id="ARBA00023006"/>
    </source>
</evidence>
<feature type="region of interest" description="Disordered" evidence="2">
    <location>
        <begin position="237"/>
        <end position="261"/>
    </location>
</feature>
<dbReference type="InterPro" id="IPR039272">
    <property type="entry name" value="CLEC16A/TT9"/>
</dbReference>
<feature type="non-terminal residue" evidence="4">
    <location>
        <position position="1"/>
    </location>
</feature>
<feature type="compositionally biased region" description="Pro residues" evidence="2">
    <location>
        <begin position="799"/>
        <end position="818"/>
    </location>
</feature>
<feature type="compositionally biased region" description="Low complexity" evidence="2">
    <location>
        <begin position="786"/>
        <end position="798"/>
    </location>
</feature>
<evidence type="ECO:0000313" key="4">
    <source>
        <dbReference type="EMBL" id="GFR43644.1"/>
    </source>
</evidence>
<feature type="compositionally biased region" description="Low complexity" evidence="2">
    <location>
        <begin position="764"/>
        <end position="778"/>
    </location>
</feature>
<keyword evidence="5" id="KW-1185">Reference proteome</keyword>
<feature type="region of interest" description="Disordered" evidence="2">
    <location>
        <begin position="749"/>
        <end position="818"/>
    </location>
</feature>
<dbReference type="GO" id="GO:0016197">
    <property type="term" value="P:endosomal transport"/>
    <property type="evidence" value="ECO:0007669"/>
    <property type="project" value="TreeGrafter"/>
</dbReference>
<gene>
    <name evidence="4" type="ORF">Agub_g4746</name>
</gene>